<dbReference type="RefSeq" id="WP_341409552.1">
    <property type="nucleotide sequence ID" value="NZ_JBBUTH010000003.1"/>
</dbReference>
<evidence type="ECO:0000313" key="2">
    <source>
        <dbReference type="EMBL" id="MEK8049881.1"/>
    </source>
</evidence>
<feature type="domain" description="Methyltransferase FkbM" evidence="1">
    <location>
        <begin position="102"/>
        <end position="246"/>
    </location>
</feature>
<dbReference type="NCBIfam" id="TIGR01444">
    <property type="entry name" value="fkbM_fam"/>
    <property type="match status" value="1"/>
</dbReference>
<dbReference type="EMBL" id="JBBUTH010000003">
    <property type="protein sequence ID" value="MEK8049881.1"/>
    <property type="molecule type" value="Genomic_DNA"/>
</dbReference>
<sequence length="269" mass="29247">MSTWSRIRNDVVALRRCCGTGLAARWLAQVVLQGRTIIRRGNLLPADQAMGSGPFVIHHPATALPFEIIGPGAFSGIREMYARDTYLRRGTLRIHDGDVVVDLGANMGNFTCLALAHGPRVRVVAVEPSREMTERFRISVGGNPGFAARAQLISAFIGGPDKAKFGTSIEDANYAGTLSLSEEDFLVQTGLTHIDFLKCDIEGAEFGLLSPSSRLLRLARRIAIEIHAFAGSPQTLIDTIRAEGFELLTVAWDPDGTCTALFERQGRQP</sequence>
<proteinExistence type="predicted"/>
<dbReference type="InterPro" id="IPR052514">
    <property type="entry name" value="SAM-dependent_MTase"/>
</dbReference>
<keyword evidence="3" id="KW-1185">Reference proteome</keyword>
<accession>A0ABU9CDX8</accession>
<dbReference type="GO" id="GO:0032259">
    <property type="term" value="P:methylation"/>
    <property type="evidence" value="ECO:0007669"/>
    <property type="project" value="UniProtKB-KW"/>
</dbReference>
<dbReference type="PANTHER" id="PTHR34203:SF15">
    <property type="entry name" value="SLL1173 PROTEIN"/>
    <property type="match status" value="1"/>
</dbReference>
<comment type="caution">
    <text evidence="2">The sequence shown here is derived from an EMBL/GenBank/DDBJ whole genome shotgun (WGS) entry which is preliminary data.</text>
</comment>
<dbReference type="Pfam" id="PF05050">
    <property type="entry name" value="Methyltransf_21"/>
    <property type="match status" value="1"/>
</dbReference>
<dbReference type="PANTHER" id="PTHR34203">
    <property type="entry name" value="METHYLTRANSFERASE, FKBM FAMILY PROTEIN"/>
    <property type="match status" value="1"/>
</dbReference>
<name>A0ABU9CDX8_9BURK</name>
<organism evidence="2 3">
    <name type="scientific">Pseudaquabacterium inlustre</name>
    <dbReference type="NCBI Taxonomy" id="2984192"/>
    <lineage>
        <taxon>Bacteria</taxon>
        <taxon>Pseudomonadati</taxon>
        <taxon>Pseudomonadota</taxon>
        <taxon>Betaproteobacteria</taxon>
        <taxon>Burkholderiales</taxon>
        <taxon>Sphaerotilaceae</taxon>
        <taxon>Pseudaquabacterium</taxon>
    </lineage>
</organism>
<dbReference type="InterPro" id="IPR029063">
    <property type="entry name" value="SAM-dependent_MTases_sf"/>
</dbReference>
<dbReference type="InterPro" id="IPR006342">
    <property type="entry name" value="FkbM_mtfrase"/>
</dbReference>
<keyword evidence="2" id="KW-0489">Methyltransferase</keyword>
<dbReference type="GO" id="GO:0008168">
    <property type="term" value="F:methyltransferase activity"/>
    <property type="evidence" value="ECO:0007669"/>
    <property type="project" value="UniProtKB-KW"/>
</dbReference>
<evidence type="ECO:0000313" key="3">
    <source>
        <dbReference type="Proteomes" id="UP001365405"/>
    </source>
</evidence>
<dbReference type="SUPFAM" id="SSF53335">
    <property type="entry name" value="S-adenosyl-L-methionine-dependent methyltransferases"/>
    <property type="match status" value="1"/>
</dbReference>
<protein>
    <submittedName>
        <fullName evidence="2">FkbM family methyltransferase</fullName>
    </submittedName>
</protein>
<keyword evidence="2" id="KW-0808">Transferase</keyword>
<evidence type="ECO:0000259" key="1">
    <source>
        <dbReference type="Pfam" id="PF05050"/>
    </source>
</evidence>
<gene>
    <name evidence="2" type="ORF">AACH10_06505</name>
</gene>
<reference evidence="2 3" key="1">
    <citation type="submission" date="2024-04" db="EMBL/GenBank/DDBJ databases">
        <title>Novel species of the genus Ideonella isolated from streams.</title>
        <authorList>
            <person name="Lu H."/>
        </authorList>
    </citation>
    <scope>NUCLEOTIDE SEQUENCE [LARGE SCALE GENOMIC DNA]</scope>
    <source>
        <strain evidence="2 3">DXS22W</strain>
    </source>
</reference>
<dbReference type="Gene3D" id="3.40.50.150">
    <property type="entry name" value="Vaccinia Virus protein VP39"/>
    <property type="match status" value="1"/>
</dbReference>
<dbReference type="Proteomes" id="UP001365405">
    <property type="component" value="Unassembled WGS sequence"/>
</dbReference>